<dbReference type="InterPro" id="IPR023631">
    <property type="entry name" value="Amidase_dom"/>
</dbReference>
<dbReference type="InterPro" id="IPR000120">
    <property type="entry name" value="Amidase"/>
</dbReference>
<keyword evidence="4" id="KW-1185">Reference proteome</keyword>
<evidence type="ECO:0000313" key="4">
    <source>
        <dbReference type="Proteomes" id="UP000295565"/>
    </source>
</evidence>
<sequence>MIEPMTVAALHRAYSNGAISVGELLHDCLARARNDSHQAWISLLSDEQLETYIINLADHSPADLPLYGIPFAIKDNIDLADLPTTAGCPDYSYQPSEHAFVVAKLIAAGAVPIGKTNLDQFATGLVGTRSPYGECHNSINGDYISGGSSAGSAVSVADGQVVFSLGTDTAGSGRVPAAFNNILGLKGSIGRISCRGVVPACKSLDCVTIFAKTSDDLAAIWPVAAQFDEQDEFARLQPELIKAVAPNFKFGVASAEQLEFFADDAAKSCYHQAITTLTEMGGQAVIIDLAPFSQAAKLLYEGPWVAERLAALREFFSAHQEQTLPVIQTIIGGAANYSAADAYAALYQLKALKRQADQQLAQVDFIVTPTTGTIYTIDEVKADPITLNSNLGFYTNFMNLLDYSAIALPAGFRQNGTKQGLPFGITLFGPAFYEDALLSIASRWQKQLPLPLGALQAQPQTIDLCVCGAHLSGMALNHQLSNKGAKLIKQTHTAPSYRLFALNEGFPRRPAMVRDTKQGTSIEVEIWRLGSEFLAEFLMGIGAPLGLGKVELEDGQWVSGFISEPCATDNAEEITHLKSWRNFKA</sequence>
<gene>
    <name evidence="3" type="ORF">EV690_1965</name>
</gene>
<keyword evidence="3" id="KW-0378">Hydrolase</keyword>
<dbReference type="EMBL" id="SMGD01000013">
    <property type="protein sequence ID" value="TCK51883.1"/>
    <property type="molecule type" value="Genomic_DNA"/>
</dbReference>
<dbReference type="PANTHER" id="PTHR11895">
    <property type="entry name" value="TRANSAMIDASE"/>
    <property type="match status" value="1"/>
</dbReference>
<dbReference type="OrthoDB" id="8872210at2"/>
<organism evidence="3 4">
    <name type="scientific">Celerinatantimonas diazotrophica</name>
    <dbReference type="NCBI Taxonomy" id="412034"/>
    <lineage>
        <taxon>Bacteria</taxon>
        <taxon>Pseudomonadati</taxon>
        <taxon>Pseudomonadota</taxon>
        <taxon>Gammaproteobacteria</taxon>
        <taxon>Celerinatantimonadaceae</taxon>
        <taxon>Celerinatantimonas</taxon>
    </lineage>
</organism>
<dbReference type="NCBIfam" id="NF006043">
    <property type="entry name" value="PRK08186.1"/>
    <property type="match status" value="1"/>
</dbReference>
<feature type="domain" description="Allophanate hydrolase C-terminal" evidence="2">
    <location>
        <begin position="462"/>
        <end position="584"/>
    </location>
</feature>
<dbReference type="InterPro" id="IPR053844">
    <property type="entry name" value="AH_C"/>
</dbReference>
<dbReference type="InterPro" id="IPR014085">
    <property type="entry name" value="Allophanate_hydrolase"/>
</dbReference>
<evidence type="ECO:0000313" key="3">
    <source>
        <dbReference type="EMBL" id="TCK51883.1"/>
    </source>
</evidence>
<dbReference type="AlphaFoldDB" id="A0A4R1JLH7"/>
<proteinExistence type="predicted"/>
<dbReference type="SUPFAM" id="SSF75304">
    <property type="entry name" value="Amidase signature (AS) enzymes"/>
    <property type="match status" value="1"/>
</dbReference>
<dbReference type="RefSeq" id="WP_131912796.1">
    <property type="nucleotide sequence ID" value="NZ_OU594967.1"/>
</dbReference>
<reference evidence="3 4" key="1">
    <citation type="submission" date="2019-03" db="EMBL/GenBank/DDBJ databases">
        <title>Genomic Encyclopedia of Type Strains, Phase IV (KMG-IV): sequencing the most valuable type-strain genomes for metagenomic binning, comparative biology and taxonomic classification.</title>
        <authorList>
            <person name="Goeker M."/>
        </authorList>
    </citation>
    <scope>NUCLEOTIDE SEQUENCE [LARGE SCALE GENOMIC DNA]</scope>
    <source>
        <strain evidence="3 4">DSM 18577</strain>
    </source>
</reference>
<dbReference type="GO" id="GO:0016787">
    <property type="term" value="F:hydrolase activity"/>
    <property type="evidence" value="ECO:0007669"/>
    <property type="project" value="UniProtKB-KW"/>
</dbReference>
<dbReference type="Pfam" id="PF01425">
    <property type="entry name" value="Amidase"/>
    <property type="match status" value="1"/>
</dbReference>
<evidence type="ECO:0000259" key="1">
    <source>
        <dbReference type="Pfam" id="PF01425"/>
    </source>
</evidence>
<accession>A0A4R1JLH7</accession>
<dbReference type="PANTHER" id="PTHR11895:SF169">
    <property type="entry name" value="GLUTAMYL-TRNA(GLN) AMIDOTRANSFERASE"/>
    <property type="match status" value="1"/>
</dbReference>
<comment type="caution">
    <text evidence="3">The sequence shown here is derived from an EMBL/GenBank/DDBJ whole genome shotgun (WGS) entry which is preliminary data.</text>
</comment>
<dbReference type="InterPro" id="IPR036928">
    <property type="entry name" value="AS_sf"/>
</dbReference>
<protein>
    <submittedName>
        <fullName evidence="3">Allophanate hydrolase</fullName>
    </submittedName>
</protein>
<dbReference type="NCBIfam" id="TIGR02713">
    <property type="entry name" value="allophanate_hyd"/>
    <property type="match status" value="1"/>
</dbReference>
<dbReference type="Gene3D" id="1.20.58.1700">
    <property type="match status" value="1"/>
</dbReference>
<evidence type="ECO:0000259" key="2">
    <source>
        <dbReference type="Pfam" id="PF21986"/>
    </source>
</evidence>
<dbReference type="Proteomes" id="UP000295565">
    <property type="component" value="Unassembled WGS sequence"/>
</dbReference>
<dbReference type="Gene3D" id="3.10.490.10">
    <property type="entry name" value="Gamma-glutamyl cyclotransferase-like"/>
    <property type="match status" value="1"/>
</dbReference>
<dbReference type="Gene3D" id="3.90.1300.10">
    <property type="entry name" value="Amidase signature (AS) domain"/>
    <property type="match status" value="1"/>
</dbReference>
<dbReference type="Pfam" id="PF21986">
    <property type="entry name" value="AH_C"/>
    <property type="match status" value="1"/>
</dbReference>
<feature type="domain" description="Amidase" evidence="1">
    <location>
        <begin position="24"/>
        <end position="438"/>
    </location>
</feature>
<name>A0A4R1JLH7_9GAMM</name>